<dbReference type="InterPro" id="IPR001841">
    <property type="entry name" value="Znf_RING"/>
</dbReference>
<feature type="region of interest" description="Disordered" evidence="2">
    <location>
        <begin position="753"/>
        <end position="775"/>
    </location>
</feature>
<protein>
    <recommendedName>
        <fullName evidence="3">RING-type domain-containing protein</fullName>
    </recommendedName>
</protein>
<feature type="compositionally biased region" description="Basic and acidic residues" evidence="2">
    <location>
        <begin position="333"/>
        <end position="346"/>
    </location>
</feature>
<feature type="region of interest" description="Disordered" evidence="2">
    <location>
        <begin position="329"/>
        <end position="374"/>
    </location>
</feature>
<reference evidence="4" key="1">
    <citation type="submission" date="2023-07" db="EMBL/GenBank/DDBJ databases">
        <title>Black Yeasts Isolated from many extreme environments.</title>
        <authorList>
            <person name="Coleine C."/>
            <person name="Stajich J.E."/>
            <person name="Selbmann L."/>
        </authorList>
    </citation>
    <scope>NUCLEOTIDE SEQUENCE</scope>
    <source>
        <strain evidence="4">CCFEE 5485</strain>
    </source>
</reference>
<gene>
    <name evidence="4" type="ORF">LTR78_003942</name>
</gene>
<accession>A0AAE0WQY0</accession>
<keyword evidence="1" id="KW-0479">Metal-binding</keyword>
<keyword evidence="5" id="KW-1185">Reference proteome</keyword>
<feature type="compositionally biased region" description="Basic and acidic residues" evidence="2">
    <location>
        <begin position="753"/>
        <end position="766"/>
    </location>
</feature>
<dbReference type="SUPFAM" id="SSF57850">
    <property type="entry name" value="RING/U-box"/>
    <property type="match status" value="1"/>
</dbReference>
<dbReference type="SMART" id="SM00184">
    <property type="entry name" value="RING"/>
    <property type="match status" value="1"/>
</dbReference>
<name>A0AAE0WQY0_9PEZI</name>
<evidence type="ECO:0000256" key="1">
    <source>
        <dbReference type="PROSITE-ProRule" id="PRU00175"/>
    </source>
</evidence>
<comment type="caution">
    <text evidence="4">The sequence shown here is derived from an EMBL/GenBank/DDBJ whole genome shotgun (WGS) entry which is preliminary data.</text>
</comment>
<dbReference type="Gene3D" id="3.30.40.10">
    <property type="entry name" value="Zinc/RING finger domain, C3HC4 (zinc finger)"/>
    <property type="match status" value="1"/>
</dbReference>
<feature type="compositionally biased region" description="Acidic residues" evidence="2">
    <location>
        <begin position="848"/>
        <end position="858"/>
    </location>
</feature>
<organism evidence="4 5">
    <name type="scientific">Recurvomyces mirabilis</name>
    <dbReference type="NCBI Taxonomy" id="574656"/>
    <lineage>
        <taxon>Eukaryota</taxon>
        <taxon>Fungi</taxon>
        <taxon>Dikarya</taxon>
        <taxon>Ascomycota</taxon>
        <taxon>Pezizomycotina</taxon>
        <taxon>Dothideomycetes</taxon>
        <taxon>Dothideomycetidae</taxon>
        <taxon>Mycosphaerellales</taxon>
        <taxon>Teratosphaeriaceae</taxon>
        <taxon>Recurvomyces</taxon>
    </lineage>
</organism>
<keyword evidence="1" id="KW-0862">Zinc</keyword>
<evidence type="ECO:0000256" key="2">
    <source>
        <dbReference type="SAM" id="MobiDB-lite"/>
    </source>
</evidence>
<keyword evidence="1" id="KW-0863">Zinc-finger</keyword>
<feature type="domain" description="RING-type" evidence="3">
    <location>
        <begin position="882"/>
        <end position="931"/>
    </location>
</feature>
<dbReference type="GO" id="GO:0008270">
    <property type="term" value="F:zinc ion binding"/>
    <property type="evidence" value="ECO:0007669"/>
    <property type="project" value="UniProtKB-KW"/>
</dbReference>
<sequence>MGTLTATSERLPGFCEHKLPTSCRLTSIPGCCACTDERAHAPSYSTCVDGVGFVPWGNRWQRYCWYCREFWERRVNVSGIRPAQTRIPGTPNQSEFLERWYEFHRGYRIVTKEDGSEERVAVLGEPFVDVDPGCLPRTLDEMRAGRLASEAAIAVQQAPATTQESAGPSLDDTLEQMFADADSEENPTLGTTAAVTHSRLVGTGIQPSALVEGSGNPSIRADRNIHAQTMTATGSRNREYQARRVTALRRELHRMRNGIERVMTGLRDLGEAVPDHQEATTRLTDLGTRLDALDGRPSHEDAAQAINSVNALVSDSSASQTDRAMVTMQSSVDEARRQMNEARQNRDQAASELDAAESEFRTSQQRLQQLQREQRTTENYMRLFGTREEMAAQGDQYESPIGGMFTRAYERFRAAEEVRQEERTLRRVMEDEARVGGEAHAAQLAELENRDRDVWGVPQQAARTNEDTNVLADVEQEPRGELEEYYALLRRQDWRQRPSDGDRAQPPLASARAGIAYQMGHRVGLEQRVENFPRSMLREPSLSISSTAQSESHPLDHVLDARLPPGDDWRQDVLYMVAQLMASDIDMMELDPGRPNTTTLNAILEGLMNDSQVSQQMQEICNNLLRTTDAVWRTGLPTQRLQRRRTRGLSPALTPDLTHFDDYMLYMDNVEIMAEAYQMSADVRRRASSMTPPERLSMLYRLQAGTRETQDVMRLQSMLADHDTFALADRTHRAMSEADPGFLSEHRTHIDQQRRHAARQGDHSRQELNTSRQAASALAVAAGRTAMQTSPDTLLERMAAADEETRAAYDRLRQNGWAPNGPTSSARALRLTMYRPLNLADLASPSDTDSEGEEDEAQGLDAKDTGRPEPKTEEEMQVSMECRICYTQLAEVACLPCGHLVMCKWCSEQHSPVMQHDRTRPKRAAGCPVCRKGIRQKYRVFRA</sequence>
<evidence type="ECO:0000259" key="3">
    <source>
        <dbReference type="PROSITE" id="PS50089"/>
    </source>
</evidence>
<dbReference type="PROSITE" id="PS50089">
    <property type="entry name" value="ZF_RING_2"/>
    <property type="match status" value="1"/>
</dbReference>
<dbReference type="AlphaFoldDB" id="A0AAE0WQY0"/>
<dbReference type="Pfam" id="PF13920">
    <property type="entry name" value="zf-C3HC4_3"/>
    <property type="match status" value="1"/>
</dbReference>
<evidence type="ECO:0000313" key="4">
    <source>
        <dbReference type="EMBL" id="KAK3676192.1"/>
    </source>
</evidence>
<evidence type="ECO:0000313" key="5">
    <source>
        <dbReference type="Proteomes" id="UP001274830"/>
    </source>
</evidence>
<dbReference type="InterPro" id="IPR013083">
    <property type="entry name" value="Znf_RING/FYVE/PHD"/>
</dbReference>
<feature type="compositionally biased region" description="Basic and acidic residues" evidence="2">
    <location>
        <begin position="861"/>
        <end position="874"/>
    </location>
</feature>
<proteinExistence type="predicted"/>
<feature type="region of interest" description="Disordered" evidence="2">
    <location>
        <begin position="841"/>
        <end position="874"/>
    </location>
</feature>
<dbReference type="EMBL" id="JAUTXT010000011">
    <property type="protein sequence ID" value="KAK3676192.1"/>
    <property type="molecule type" value="Genomic_DNA"/>
</dbReference>
<dbReference type="Proteomes" id="UP001274830">
    <property type="component" value="Unassembled WGS sequence"/>
</dbReference>